<evidence type="ECO:0000313" key="4">
    <source>
        <dbReference type="Proteomes" id="UP001150830"/>
    </source>
</evidence>
<dbReference type="RefSeq" id="WP_283174472.1">
    <property type="nucleotide sequence ID" value="NZ_JAPNOA010000039.1"/>
</dbReference>
<dbReference type="Pfam" id="PF13682">
    <property type="entry name" value="CZB"/>
    <property type="match status" value="1"/>
</dbReference>
<protein>
    <submittedName>
        <fullName evidence="3">CZB domain-containing protein</fullName>
    </submittedName>
</protein>
<gene>
    <name evidence="3" type="ORF">OUO13_13785</name>
</gene>
<evidence type="ECO:0000259" key="2">
    <source>
        <dbReference type="Pfam" id="PF13682"/>
    </source>
</evidence>
<dbReference type="SUPFAM" id="SSF50341">
    <property type="entry name" value="CheW-like"/>
    <property type="match status" value="1"/>
</dbReference>
<dbReference type="AlphaFoldDB" id="A0A9X3ISW3"/>
<name>A0A9X3ISW3_9GAMM</name>
<evidence type="ECO:0000259" key="1">
    <source>
        <dbReference type="Pfam" id="PF01584"/>
    </source>
</evidence>
<feature type="domain" description="Chemoreceptor zinc-binding" evidence="2">
    <location>
        <begin position="84"/>
        <end position="147"/>
    </location>
</feature>
<accession>A0A9X3ISW3</accession>
<dbReference type="InterPro" id="IPR036061">
    <property type="entry name" value="CheW-like_dom_sf"/>
</dbReference>
<reference evidence="3" key="1">
    <citation type="submission" date="2022-11" db="EMBL/GenBank/DDBJ databases">
        <title>Parathalassolutuus dongxingensis gen. nov., sp. nov., a novel member of family Oceanospirillaceae isolated from a coastal shrimp pond in Guangxi, China.</title>
        <authorList>
            <person name="Chen H."/>
        </authorList>
    </citation>
    <scope>NUCLEOTIDE SEQUENCE</scope>
    <source>
        <strain evidence="3">G-43</strain>
    </source>
</reference>
<organism evidence="3 4">
    <name type="scientific">Parathalassolituus penaei</name>
    <dbReference type="NCBI Taxonomy" id="2997323"/>
    <lineage>
        <taxon>Bacteria</taxon>
        <taxon>Pseudomonadati</taxon>
        <taxon>Pseudomonadota</taxon>
        <taxon>Gammaproteobacteria</taxon>
        <taxon>Oceanospirillales</taxon>
        <taxon>Oceanospirillaceae</taxon>
        <taxon>Parathalassolituus</taxon>
    </lineage>
</organism>
<dbReference type="Proteomes" id="UP001150830">
    <property type="component" value="Unassembled WGS sequence"/>
</dbReference>
<sequence length="266" mass="30685">MEYLSFSHGGHHYAVPLEHVRYIAASTSVKTTRIAYGNNEERDTINYEGHSCLVFNLAELLGDSPELRQSRQLLELLDQRQQDHENWMNNLEEALKNDGHFTLARNHRDCAFGRWYQDFQTSDAEFKAIMERFDQPHQRIHQLANELLDLHSKGETSEALAILQHHRKTTLRRLIDLFGDARQHLKGVARPTVVVLQRLRHPDDPSRDLFGLQVDHIGDVFSCDDPVTRDSSDYWLPTFADGWLKDIAINNHKVTALALAPERISC</sequence>
<dbReference type="EMBL" id="JAPNOA010000039">
    <property type="protein sequence ID" value="MCY0966261.1"/>
    <property type="molecule type" value="Genomic_DNA"/>
</dbReference>
<dbReference type="GO" id="GO:0007165">
    <property type="term" value="P:signal transduction"/>
    <property type="evidence" value="ECO:0007669"/>
    <property type="project" value="InterPro"/>
</dbReference>
<dbReference type="InterPro" id="IPR025991">
    <property type="entry name" value="Chemoreceptor_zinc-bind_dom"/>
</dbReference>
<feature type="domain" description="CheW-like" evidence="1">
    <location>
        <begin position="2"/>
        <end position="72"/>
    </location>
</feature>
<proteinExistence type="predicted"/>
<keyword evidence="4" id="KW-1185">Reference proteome</keyword>
<dbReference type="GO" id="GO:0006935">
    <property type="term" value="P:chemotaxis"/>
    <property type="evidence" value="ECO:0007669"/>
    <property type="project" value="InterPro"/>
</dbReference>
<evidence type="ECO:0000313" key="3">
    <source>
        <dbReference type="EMBL" id="MCY0966261.1"/>
    </source>
</evidence>
<dbReference type="Pfam" id="PF01584">
    <property type="entry name" value="CheW"/>
    <property type="match status" value="1"/>
</dbReference>
<comment type="caution">
    <text evidence="3">The sequence shown here is derived from an EMBL/GenBank/DDBJ whole genome shotgun (WGS) entry which is preliminary data.</text>
</comment>
<dbReference type="InterPro" id="IPR002545">
    <property type="entry name" value="CheW-lke_dom"/>
</dbReference>
<dbReference type="Gene3D" id="1.20.120.30">
    <property type="entry name" value="Aspartate receptor, ligand-binding domain"/>
    <property type="match status" value="1"/>
</dbReference>